<dbReference type="Gene3D" id="3.40.630.30">
    <property type="match status" value="1"/>
</dbReference>
<evidence type="ECO:0000256" key="1">
    <source>
        <dbReference type="ARBA" id="ARBA00022679"/>
    </source>
</evidence>
<dbReference type="Pfam" id="PF00583">
    <property type="entry name" value="Acetyltransf_1"/>
    <property type="match status" value="1"/>
</dbReference>
<comment type="caution">
    <text evidence="4">The sequence shown here is derived from an EMBL/GenBank/DDBJ whole genome shotgun (WGS) entry which is preliminary data.</text>
</comment>
<proteinExistence type="predicted"/>
<dbReference type="InterPro" id="IPR050832">
    <property type="entry name" value="Bact_Acetyltransf"/>
</dbReference>
<evidence type="ECO:0000313" key="5">
    <source>
        <dbReference type="Proteomes" id="UP001230207"/>
    </source>
</evidence>
<dbReference type="PROSITE" id="PS51186">
    <property type="entry name" value="GNAT"/>
    <property type="match status" value="1"/>
</dbReference>
<feature type="domain" description="N-acetyltransferase" evidence="3">
    <location>
        <begin position="75"/>
        <end position="224"/>
    </location>
</feature>
<name>A0ABU0BPA9_9HYPH</name>
<dbReference type="InterPro" id="IPR000182">
    <property type="entry name" value="GNAT_dom"/>
</dbReference>
<accession>A0ABU0BPA9</accession>
<dbReference type="SUPFAM" id="SSF55729">
    <property type="entry name" value="Acyl-CoA N-acyltransferases (Nat)"/>
    <property type="match status" value="1"/>
</dbReference>
<dbReference type="PANTHER" id="PTHR43877">
    <property type="entry name" value="AMINOALKYLPHOSPHONATE N-ACETYLTRANSFERASE-RELATED-RELATED"/>
    <property type="match status" value="1"/>
</dbReference>
<dbReference type="PANTHER" id="PTHR43877:SF2">
    <property type="entry name" value="AMINOALKYLPHOSPHONATE N-ACETYLTRANSFERASE-RELATED"/>
    <property type="match status" value="1"/>
</dbReference>
<keyword evidence="1" id="KW-0808">Transferase</keyword>
<organism evidence="4 5">
    <name type="scientific">Pararhizobium capsulatum DSM 1112</name>
    <dbReference type="NCBI Taxonomy" id="1121113"/>
    <lineage>
        <taxon>Bacteria</taxon>
        <taxon>Pseudomonadati</taxon>
        <taxon>Pseudomonadota</taxon>
        <taxon>Alphaproteobacteria</taxon>
        <taxon>Hyphomicrobiales</taxon>
        <taxon>Rhizobiaceae</taxon>
        <taxon>Rhizobium/Agrobacterium group</taxon>
        <taxon>Pararhizobium</taxon>
    </lineage>
</organism>
<gene>
    <name evidence="4" type="ORF">QO002_002222</name>
</gene>
<protein>
    <submittedName>
        <fullName evidence="4">GNAT superfamily N-acetyltransferase</fullName>
    </submittedName>
</protein>
<dbReference type="EMBL" id="JAUSVF010000001">
    <property type="protein sequence ID" value="MDQ0320084.1"/>
    <property type="molecule type" value="Genomic_DNA"/>
</dbReference>
<keyword evidence="2" id="KW-0012">Acyltransferase</keyword>
<dbReference type="InterPro" id="IPR016181">
    <property type="entry name" value="Acyl_CoA_acyltransferase"/>
</dbReference>
<evidence type="ECO:0000256" key="2">
    <source>
        <dbReference type="ARBA" id="ARBA00023315"/>
    </source>
</evidence>
<evidence type="ECO:0000259" key="3">
    <source>
        <dbReference type="PROSITE" id="PS51186"/>
    </source>
</evidence>
<dbReference type="CDD" id="cd04301">
    <property type="entry name" value="NAT_SF"/>
    <property type="match status" value="1"/>
</dbReference>
<evidence type="ECO:0000313" key="4">
    <source>
        <dbReference type="EMBL" id="MDQ0320084.1"/>
    </source>
</evidence>
<keyword evidence="5" id="KW-1185">Reference proteome</keyword>
<dbReference type="Proteomes" id="UP001230207">
    <property type="component" value="Unassembled WGS sequence"/>
</dbReference>
<sequence length="224" mass="24920">MLSAVLGMASCESKAIPPQQTGKLFRLVSCRDHPRLRLLPYGYYRDRGVVSVAAGMNLFVRFMNRILKDQGQVTVTIEKEPPRQPEILHLLHQSDLYAQSLYPAESNHLVDIKTLEKPEVGFFVARHDGAIVGCCALVDAGDGTAEIKRMFVDPKARGLKIGRKLLERIEAHGLEIGLNAIRLETGIYQPEAINLYRSAGYADIEAFGNYLPDPLSLFMEKPLG</sequence>
<reference evidence="4 5" key="1">
    <citation type="submission" date="2023-07" db="EMBL/GenBank/DDBJ databases">
        <title>Genomic Encyclopedia of Type Strains, Phase IV (KMG-IV): sequencing the most valuable type-strain genomes for metagenomic binning, comparative biology and taxonomic classification.</title>
        <authorList>
            <person name="Goeker M."/>
        </authorList>
    </citation>
    <scope>NUCLEOTIDE SEQUENCE [LARGE SCALE GENOMIC DNA]</scope>
    <source>
        <strain evidence="4 5">DSM 1112</strain>
    </source>
</reference>